<organism evidence="2 3">
    <name type="scientific">Antrihabitans cavernicola</name>
    <dbReference type="NCBI Taxonomy" id="2495913"/>
    <lineage>
        <taxon>Bacteria</taxon>
        <taxon>Bacillati</taxon>
        <taxon>Actinomycetota</taxon>
        <taxon>Actinomycetes</taxon>
        <taxon>Mycobacteriales</taxon>
        <taxon>Nocardiaceae</taxon>
        <taxon>Antrihabitans</taxon>
    </lineage>
</organism>
<proteinExistence type="predicted"/>
<keyword evidence="3" id="KW-1185">Reference proteome</keyword>
<accession>A0A5A7S9K5</accession>
<comment type="caution">
    <text evidence="2">The sequence shown here is derived from an EMBL/GenBank/DDBJ whole genome shotgun (WGS) entry which is preliminary data.</text>
</comment>
<evidence type="ECO:0000256" key="1">
    <source>
        <dbReference type="SAM" id="SignalP"/>
    </source>
</evidence>
<name>A0A5A7S9K5_9NOCA</name>
<dbReference type="AlphaFoldDB" id="A0A5A7S9K5"/>
<dbReference type="Proteomes" id="UP000322244">
    <property type="component" value="Unassembled WGS sequence"/>
</dbReference>
<reference evidence="2 3" key="1">
    <citation type="submission" date="2019-07" db="EMBL/GenBank/DDBJ databases">
        <title>Rhodococcus cavernicolus sp. nov., isolated from a cave.</title>
        <authorList>
            <person name="Lee S.D."/>
        </authorList>
    </citation>
    <scope>NUCLEOTIDE SEQUENCE [LARGE SCALE GENOMIC DNA]</scope>
    <source>
        <strain evidence="2 3">C1-24</strain>
    </source>
</reference>
<evidence type="ECO:0000313" key="3">
    <source>
        <dbReference type="Proteomes" id="UP000322244"/>
    </source>
</evidence>
<dbReference type="RefSeq" id="WP_149432283.1">
    <property type="nucleotide sequence ID" value="NZ_VLNY01000013.1"/>
</dbReference>
<feature type="chain" id="PRO_5022784073" evidence="1">
    <location>
        <begin position="29"/>
        <end position="64"/>
    </location>
</feature>
<evidence type="ECO:0000313" key="2">
    <source>
        <dbReference type="EMBL" id="KAA0020132.1"/>
    </source>
</evidence>
<dbReference type="EMBL" id="VLNY01000013">
    <property type="protein sequence ID" value="KAA0020132.1"/>
    <property type="molecule type" value="Genomic_DNA"/>
</dbReference>
<keyword evidence="1" id="KW-0732">Signal</keyword>
<gene>
    <name evidence="2" type="ORF">FOY51_21260</name>
</gene>
<feature type="signal peptide" evidence="1">
    <location>
        <begin position="1"/>
        <end position="28"/>
    </location>
</feature>
<sequence>MRRTGRLIVATMACTAVLWSGFAATATAEPATSPVACNTPLAAGDIATITTLSDNATLRSSDPL</sequence>
<protein>
    <submittedName>
        <fullName evidence="2">Uncharacterized protein</fullName>
    </submittedName>
</protein>